<evidence type="ECO:0000259" key="6">
    <source>
        <dbReference type="SMART" id="SM01360"/>
    </source>
</evidence>
<evidence type="ECO:0000256" key="4">
    <source>
        <dbReference type="SAM" id="SignalP"/>
    </source>
</evidence>
<feature type="signal peptide" evidence="4">
    <location>
        <begin position="1"/>
        <end position="21"/>
    </location>
</feature>
<dbReference type="InterPro" id="IPR050473">
    <property type="entry name" value="A2M/Complement_sys"/>
</dbReference>
<dbReference type="Pfam" id="PF00207">
    <property type="entry name" value="A2M"/>
    <property type="match status" value="1"/>
</dbReference>
<dbReference type="Pfam" id="PF07703">
    <property type="entry name" value="A2M_BRD"/>
    <property type="match status" value="1"/>
</dbReference>
<evidence type="ECO:0000259" key="5">
    <source>
        <dbReference type="SMART" id="SM01359"/>
    </source>
</evidence>
<protein>
    <recommendedName>
        <fullName evidence="9">Alpha-2-macroglobulin domain-containing protein</fullName>
    </recommendedName>
</protein>
<dbReference type="InterPro" id="IPR011626">
    <property type="entry name" value="Alpha-macroglobulin_TED"/>
</dbReference>
<dbReference type="InterPro" id="IPR001599">
    <property type="entry name" value="Macroglobln_a2"/>
</dbReference>
<dbReference type="SMART" id="SM01360">
    <property type="entry name" value="A2M"/>
    <property type="match status" value="1"/>
</dbReference>
<evidence type="ECO:0000256" key="1">
    <source>
        <dbReference type="ARBA" id="ARBA00022729"/>
    </source>
</evidence>
<dbReference type="EMBL" id="OU895877">
    <property type="protein sequence ID" value="CAG9798677.1"/>
    <property type="molecule type" value="Genomic_DNA"/>
</dbReference>
<accession>A0A9N9RKQ5</accession>
<evidence type="ECO:0008006" key="9">
    <source>
        <dbReference type="Google" id="ProtNLM"/>
    </source>
</evidence>
<dbReference type="Gene3D" id="2.60.120.1540">
    <property type="match status" value="1"/>
</dbReference>
<dbReference type="Gene3D" id="1.50.10.20">
    <property type="match status" value="1"/>
</dbReference>
<dbReference type="PANTHER" id="PTHR11412">
    <property type="entry name" value="MACROGLOBULIN / COMPLEMENT"/>
    <property type="match status" value="1"/>
</dbReference>
<sequence>MKAKWKEVLCFFMVKLILVQCDYFSVVASAILRIDEPYRVVVVSHDMYGEEMDIKVGVHGVSNTGEVVEVFQDLTLNPGSSKVLKFQFPNISLGLYELVAETDDFSKSVGLYINPQKVTLMIQLDKPIYKMTDVVNFRIFAIDSRTKPYMKTLGYSKIWILDPRNNELKSWENVQLSMGVYQNKFVFTRLQPGIYEILAEVDDTIISKQFEIFKDSQSIYDLKLTVPERVSIRDGAIRIKISIHLRSKYVLDNLHSISGMLILTCDAMRFVKHQKIINVTHYELYESIDFKNDLGLEFMNDQRKYILQIVFTDAVTKKNFTSIAAFTIEMSDFQIQIVHSPKYFKIRLPYSFTLLVTKSVDELPVMSSTEPIYVVVKDDKDDILIDQDFELDPNTGSVEIYTPEIPEDTLFLNIFAQYDKIQYFQQVNLSSTQRSESIAIDVLTPRPKMYEQIDFELTTTSKSASFAVFQVLAKGLLKISKLIPLDYGYANFSITPKFSYTPKAHCIVYFITEDGDLISDSIVLNFDNQFPNFVHLNIDSIDSITPGSSFSLNVTSTLFSSVSLLAIDQRGISQRHKYDILKGYVFDNELMKYDRAAIENFYDFDIPFWFYPLSYQKTFFEVGAVILSNAVQNIPCKADDSEVSVYDKFVIDDEQSLKASKYLEREKVEDVKQYFEGFLFKTVSLENSTDPEGIKSEKLILADLPEESATWAFTAITLNEEYGFGMSEDPFLLDSYKKFFIDFSVPAFLKVGEIFLIEILIGNLHDEDLTANVQVFDYHRGFKISRPWTYGWNEADKGYIQSVEIPPFNVHRLVIEVSAETFGSYSIQIAATSIKGVESKVETITIIPEGFLTRKTDTIFIATENCSSNILKTLKLNLDEESIIDGTVAVHANVVGDIIGITLSNIDAIFKESIGNAEDILFVFSLNVLTLDYLILTDQLTAPIKTKIEHYLTQSYQKLIKFKNMDGSFSSFISNSTQGSIWLTANVMRYLQKAQRYIDIHQEVFLEALVFIASKQEISGKFQSDKEASLENLVDKVQTDVAFTAFIGILFEENKKSYPQYISVLHKAVEYVELNYDKNNLYSLALVTYFMYEVDSPLKYELLQSLLSHIQEISSNEVFWKEFNATSIDVEINAYCLMILDHIPELYAEAFMIVQWLLIHQNSNAKFFSTQDTIVALEAISRFASRLSDTGENLEIALAPNSDEDHAENISIDGPLKLVKQMFMLPPTTRYLDVSAHGDGFAIVQLSCSYYMYSFQSSDEIILTTKFKEESCSDYLILSVSIELALGEISDAIGVTIESPSGFVYDDSIIVLPDCVVNIEELNQGTKVNIYLKNFGRNIQLHLSFLKKFIIFNDAFSNIEVFDLNRDTIKTSAFYKASRDFPLCSNQTLTTSPPIYEFTTLEPLSTRFHQRVAVSEKQDKNNFTTEDDGSVLDDSDFVTKKLDYEEELDNFLNLEDIEDSSIMENPIANNELGGSEKFGLQGNSDVDLKTDGDFKANFEDNDNTNRNSENFDANDLEDNDLEINDEDITDLDYKSEDSDLLKNLLVDSNEIIPAVEEAFDSDDLPDENSITFSDDISFNFTSYTETPNHIDDETNELNDAFETKTDLDFIDSESSGSAKIFLDTESDVDDVDINEDLSATDELIDTQEELISLELEEKEQNYRTTNESTIYYEDTTTLAYEEIFTVKENDELTTFEDPPTTTTSASLNKLLKRKIKPKALPKSFKSRSNPIQNQRIPKLPSKFMKFPKN</sequence>
<dbReference type="Gene3D" id="2.60.40.2950">
    <property type="match status" value="1"/>
</dbReference>
<feature type="domain" description="Alpha-2-macroglobulin" evidence="6">
    <location>
        <begin position="677"/>
        <end position="775"/>
    </location>
</feature>
<feature type="region of interest" description="Disordered" evidence="3">
    <location>
        <begin position="1494"/>
        <end position="1521"/>
    </location>
</feature>
<evidence type="ECO:0000256" key="2">
    <source>
        <dbReference type="ARBA" id="ARBA00022966"/>
    </source>
</evidence>
<reference evidence="7" key="1">
    <citation type="submission" date="2022-01" db="EMBL/GenBank/DDBJ databases">
        <authorList>
            <person name="King R."/>
        </authorList>
    </citation>
    <scope>NUCLEOTIDE SEQUENCE</scope>
</reference>
<evidence type="ECO:0000256" key="3">
    <source>
        <dbReference type="SAM" id="MobiDB-lite"/>
    </source>
</evidence>
<keyword evidence="8" id="KW-1185">Reference proteome</keyword>
<dbReference type="Gene3D" id="2.60.40.10">
    <property type="entry name" value="Immunoglobulins"/>
    <property type="match status" value="1"/>
</dbReference>
<proteinExistence type="predicted"/>
<evidence type="ECO:0000313" key="8">
    <source>
        <dbReference type="Proteomes" id="UP001153620"/>
    </source>
</evidence>
<feature type="compositionally biased region" description="Polar residues" evidence="3">
    <location>
        <begin position="1726"/>
        <end position="1735"/>
    </location>
</feature>
<dbReference type="GO" id="GO:0004866">
    <property type="term" value="F:endopeptidase inhibitor activity"/>
    <property type="evidence" value="ECO:0007669"/>
    <property type="project" value="InterPro"/>
</dbReference>
<dbReference type="Proteomes" id="UP001153620">
    <property type="component" value="Chromosome 1"/>
</dbReference>
<feature type="compositionally biased region" description="Acidic residues" evidence="3">
    <location>
        <begin position="1512"/>
        <end position="1521"/>
    </location>
</feature>
<dbReference type="Gene3D" id="2.60.40.1930">
    <property type="match status" value="2"/>
</dbReference>
<keyword evidence="2" id="KW-0882">Thioester bond</keyword>
<dbReference type="InterPro" id="IPR008930">
    <property type="entry name" value="Terpenoid_cyclase/PrenylTrfase"/>
</dbReference>
<dbReference type="PANTHER" id="PTHR11412:SF136">
    <property type="entry name" value="CD109 ANTIGEN"/>
    <property type="match status" value="1"/>
</dbReference>
<dbReference type="SMART" id="SM01359">
    <property type="entry name" value="A2M_N_2"/>
    <property type="match status" value="1"/>
</dbReference>
<keyword evidence="1 4" id="KW-0732">Signal</keyword>
<dbReference type="Pfam" id="PF07678">
    <property type="entry name" value="TED_complement"/>
    <property type="match status" value="1"/>
</dbReference>
<feature type="region of interest" description="Disordered" evidence="3">
    <location>
        <begin position="1718"/>
        <end position="1749"/>
    </location>
</feature>
<dbReference type="InterPro" id="IPR011625">
    <property type="entry name" value="A2M_N_BRD"/>
</dbReference>
<dbReference type="InterPro" id="IPR013783">
    <property type="entry name" value="Ig-like_fold"/>
</dbReference>
<feature type="domain" description="Alpha-2-macroglobulin bait region" evidence="5">
    <location>
        <begin position="438"/>
        <end position="575"/>
    </location>
</feature>
<feature type="chain" id="PRO_5040300610" description="Alpha-2-macroglobulin domain-containing protein" evidence="4">
    <location>
        <begin position="22"/>
        <end position="1749"/>
    </location>
</feature>
<name>A0A9N9RKQ5_9DIPT</name>
<organism evidence="7 8">
    <name type="scientific">Chironomus riparius</name>
    <dbReference type="NCBI Taxonomy" id="315576"/>
    <lineage>
        <taxon>Eukaryota</taxon>
        <taxon>Metazoa</taxon>
        <taxon>Ecdysozoa</taxon>
        <taxon>Arthropoda</taxon>
        <taxon>Hexapoda</taxon>
        <taxon>Insecta</taxon>
        <taxon>Pterygota</taxon>
        <taxon>Neoptera</taxon>
        <taxon>Endopterygota</taxon>
        <taxon>Diptera</taxon>
        <taxon>Nematocera</taxon>
        <taxon>Chironomoidea</taxon>
        <taxon>Chironomidae</taxon>
        <taxon>Chironominae</taxon>
        <taxon>Chironomus</taxon>
    </lineage>
</organism>
<reference evidence="7" key="2">
    <citation type="submission" date="2022-10" db="EMBL/GenBank/DDBJ databases">
        <authorList>
            <consortium name="ENA_rothamsted_submissions"/>
            <consortium name="culmorum"/>
            <person name="King R."/>
        </authorList>
    </citation>
    <scope>NUCLEOTIDE SEQUENCE</scope>
</reference>
<gene>
    <name evidence="7" type="ORF">CHIRRI_LOCUS1659</name>
</gene>
<dbReference type="SUPFAM" id="SSF48239">
    <property type="entry name" value="Terpenoid cyclases/Protein prenyltransferases"/>
    <property type="match status" value="1"/>
</dbReference>
<evidence type="ECO:0000313" key="7">
    <source>
        <dbReference type="EMBL" id="CAG9798677.1"/>
    </source>
</evidence>
<dbReference type="GO" id="GO:0005615">
    <property type="term" value="C:extracellular space"/>
    <property type="evidence" value="ECO:0007669"/>
    <property type="project" value="InterPro"/>
</dbReference>
<dbReference type="OrthoDB" id="9998011at2759"/>